<keyword evidence="3" id="KW-1185">Reference proteome</keyword>
<organism evidence="2 3">
    <name type="scientific">Mariniradius sediminis</name>
    <dbReference type="NCBI Taxonomy" id="2909237"/>
    <lineage>
        <taxon>Bacteria</taxon>
        <taxon>Pseudomonadati</taxon>
        <taxon>Bacteroidota</taxon>
        <taxon>Cytophagia</taxon>
        <taxon>Cytophagales</taxon>
        <taxon>Cyclobacteriaceae</taxon>
        <taxon>Mariniradius</taxon>
    </lineage>
</organism>
<reference evidence="2 3" key="1">
    <citation type="submission" date="2022-01" db="EMBL/GenBank/DDBJ databases">
        <title>Mariniradius saccharolyticus sp. nov., isolated from sediment of a river.</title>
        <authorList>
            <person name="Liu H."/>
        </authorList>
    </citation>
    <scope>NUCLEOTIDE SEQUENCE [LARGE SCALE GENOMIC DNA]</scope>
    <source>
        <strain evidence="2 3">RY-2</strain>
    </source>
</reference>
<feature type="transmembrane region" description="Helical" evidence="1">
    <location>
        <begin position="329"/>
        <end position="354"/>
    </location>
</feature>
<feature type="transmembrane region" description="Helical" evidence="1">
    <location>
        <begin position="361"/>
        <end position="379"/>
    </location>
</feature>
<gene>
    <name evidence="2" type="ORF">L0U89_03545</name>
</gene>
<feature type="transmembrane region" description="Helical" evidence="1">
    <location>
        <begin position="155"/>
        <end position="182"/>
    </location>
</feature>
<feature type="transmembrane region" description="Helical" evidence="1">
    <location>
        <begin position="98"/>
        <end position="116"/>
    </location>
</feature>
<sequence length="418" mass="48251">MKLFFLFSEAFVLGFFPIMLVRKGALSVVYFPLFFFVYSIIDSSLPTSFYQLLIICFLGYYVIYHLPFFFKNIFSIIIVLYFSLLALDVPDLVKIRSAFLEVVTLFLLIGVIPEIYKKYPRDVVFKEVSFSAILILVLFIVNALFSTLFKFNPGMMYGISGGVLFGKIIFANFNIMPLACYVVFQRAIKDKKPLYLLVFLITVFLVLLSLRRTVMLLTILGAFVSLVNLVEFKNLKKLLGLVGVISIVTLVVITSTGFLGMLKERYELRNLDDKSLEEEQRIQEIGLVYNDLFVYYDYNPWFGFRLFDAKGNYGKGVFGDRNLHTDLTVLVHSGGFFGLFLYLSMVCTVFLSVWRRTSTKFDYMQFFFILLVFSIFFVTGRFNNVQSSIMIYLILCLPFALDEIHSGRQKKVNFPESV</sequence>
<keyword evidence="1" id="KW-0812">Transmembrane</keyword>
<feature type="transmembrane region" description="Helical" evidence="1">
    <location>
        <begin position="239"/>
        <end position="262"/>
    </location>
</feature>
<feature type="transmembrane region" description="Helical" evidence="1">
    <location>
        <begin position="68"/>
        <end position="86"/>
    </location>
</feature>
<feature type="transmembrane region" description="Helical" evidence="1">
    <location>
        <begin position="128"/>
        <end position="149"/>
    </location>
</feature>
<feature type="transmembrane region" description="Helical" evidence="1">
    <location>
        <begin position="20"/>
        <end position="41"/>
    </location>
</feature>
<name>A0ABS9BRN3_9BACT</name>
<feature type="transmembrane region" description="Helical" evidence="1">
    <location>
        <begin position="194"/>
        <end position="210"/>
    </location>
</feature>
<protein>
    <submittedName>
        <fullName evidence="2">Oligosaccharide repeat unit polymerase</fullName>
    </submittedName>
</protein>
<evidence type="ECO:0000313" key="2">
    <source>
        <dbReference type="EMBL" id="MCF1750132.1"/>
    </source>
</evidence>
<feature type="transmembrane region" description="Helical" evidence="1">
    <location>
        <begin position="216"/>
        <end position="232"/>
    </location>
</feature>
<keyword evidence="1" id="KW-1133">Transmembrane helix</keyword>
<proteinExistence type="predicted"/>
<feature type="transmembrane region" description="Helical" evidence="1">
    <location>
        <begin position="47"/>
        <end position="63"/>
    </location>
</feature>
<accession>A0ABS9BRN3</accession>
<keyword evidence="1" id="KW-0472">Membrane</keyword>
<comment type="caution">
    <text evidence="2">The sequence shown here is derived from an EMBL/GenBank/DDBJ whole genome shotgun (WGS) entry which is preliminary data.</text>
</comment>
<dbReference type="EMBL" id="JAKEVZ010000002">
    <property type="protein sequence ID" value="MCF1750132.1"/>
    <property type="molecule type" value="Genomic_DNA"/>
</dbReference>
<dbReference type="Proteomes" id="UP001201449">
    <property type="component" value="Unassembled WGS sequence"/>
</dbReference>
<evidence type="ECO:0000313" key="3">
    <source>
        <dbReference type="Proteomes" id="UP001201449"/>
    </source>
</evidence>
<evidence type="ECO:0000256" key="1">
    <source>
        <dbReference type="SAM" id="Phobius"/>
    </source>
</evidence>